<keyword evidence="3" id="KW-1185">Reference proteome</keyword>
<comment type="caution">
    <text evidence="2">The sequence shown here is derived from an EMBL/GenBank/DDBJ whole genome shotgun (WGS) entry which is preliminary data.</text>
</comment>
<keyword evidence="1" id="KW-0472">Membrane</keyword>
<keyword evidence="1" id="KW-0812">Transmembrane</keyword>
<feature type="transmembrane region" description="Helical" evidence="1">
    <location>
        <begin position="161"/>
        <end position="184"/>
    </location>
</feature>
<feature type="transmembrane region" description="Helical" evidence="1">
    <location>
        <begin position="288"/>
        <end position="311"/>
    </location>
</feature>
<feature type="transmembrane region" description="Helical" evidence="1">
    <location>
        <begin position="32"/>
        <end position="53"/>
    </location>
</feature>
<dbReference type="EMBL" id="BAAADU010000001">
    <property type="protein sequence ID" value="GAA0642845.1"/>
    <property type="molecule type" value="Genomic_DNA"/>
</dbReference>
<proteinExistence type="predicted"/>
<protein>
    <submittedName>
        <fullName evidence="2">Metal transporter</fullName>
    </submittedName>
</protein>
<dbReference type="GeneID" id="68574221"/>
<evidence type="ECO:0000313" key="3">
    <source>
        <dbReference type="Proteomes" id="UP001500194"/>
    </source>
</evidence>
<organism evidence="2 3">
    <name type="scientific">Salarchaeum japonicum</name>
    <dbReference type="NCBI Taxonomy" id="555573"/>
    <lineage>
        <taxon>Archaea</taxon>
        <taxon>Methanobacteriati</taxon>
        <taxon>Methanobacteriota</taxon>
        <taxon>Stenosarchaea group</taxon>
        <taxon>Halobacteria</taxon>
        <taxon>Halobacteriales</taxon>
        <taxon>Halobacteriaceae</taxon>
    </lineage>
</organism>
<evidence type="ECO:0000256" key="1">
    <source>
        <dbReference type="SAM" id="Phobius"/>
    </source>
</evidence>
<dbReference type="Proteomes" id="UP001500194">
    <property type="component" value="Unassembled WGS sequence"/>
</dbReference>
<dbReference type="RefSeq" id="WP_227262370.1">
    <property type="nucleotide sequence ID" value="NZ_BAAADU010000001.1"/>
</dbReference>
<feature type="transmembrane region" description="Helical" evidence="1">
    <location>
        <begin position="357"/>
        <end position="376"/>
    </location>
</feature>
<gene>
    <name evidence="2" type="ORF">GCM10009019_00780</name>
</gene>
<feature type="transmembrane region" description="Helical" evidence="1">
    <location>
        <begin position="196"/>
        <end position="213"/>
    </location>
</feature>
<reference evidence="2 3" key="1">
    <citation type="journal article" date="2019" name="Int. J. Syst. Evol. Microbiol.">
        <title>The Global Catalogue of Microorganisms (GCM) 10K type strain sequencing project: providing services to taxonomists for standard genome sequencing and annotation.</title>
        <authorList>
            <consortium name="The Broad Institute Genomics Platform"/>
            <consortium name="The Broad Institute Genome Sequencing Center for Infectious Disease"/>
            <person name="Wu L."/>
            <person name="Ma J."/>
        </authorList>
    </citation>
    <scope>NUCLEOTIDE SEQUENCE [LARGE SCALE GENOMIC DNA]</scope>
    <source>
        <strain evidence="2 3">JCM 16327</strain>
    </source>
</reference>
<sequence length="416" mass="43508">MADKTRDTTTDGGVTADEEITQPLGLPRWVSALLPIVLLVLVLGVFAFTSPLAGVQSGEPLPDVTVTHTTLPSDETVVLHVTNNGPESVTISQVLVDEAYWDFRVEGAGGDQTLAPMESAQIVIPYHWNPGWDLEVALVLSDGATFHNTIVAPSQSPGFSLGLLGTLAVIGLFVGVIPVALGMLWFPYIKTMSDRWLHAVLLFAAGVLGFLAFDAGFEAFELAERVPGAYEGNLLVVFGIFGALLLVQAISAWREGRVAAGDSRASSGLWIAYLVAVGIGLHNLAEGLAIGSSFALGRVSLGAFLVIGFMLHNVTEGPAVVAPVARGKRPSLGHFAALGVIAGAPVILGGWIGSLAYSPTIGAFFLAIGVGAILQVDWEIARMVRDAGGRVASATNLLAFLLGLAIMYVTDLFVAL</sequence>
<accession>A0AAV3SXD4</accession>
<keyword evidence="1" id="KW-1133">Transmembrane helix</keyword>
<feature type="transmembrane region" description="Helical" evidence="1">
    <location>
        <begin position="233"/>
        <end position="253"/>
    </location>
</feature>
<feature type="transmembrane region" description="Helical" evidence="1">
    <location>
        <begin position="332"/>
        <end position="351"/>
    </location>
</feature>
<name>A0AAV3SXD4_9EURY</name>
<feature type="transmembrane region" description="Helical" evidence="1">
    <location>
        <begin position="265"/>
        <end position="282"/>
    </location>
</feature>
<dbReference type="AlphaFoldDB" id="A0AAV3SXD4"/>
<feature type="transmembrane region" description="Helical" evidence="1">
    <location>
        <begin position="397"/>
        <end position="415"/>
    </location>
</feature>
<evidence type="ECO:0000313" key="2">
    <source>
        <dbReference type="EMBL" id="GAA0642845.1"/>
    </source>
</evidence>